<dbReference type="InterPro" id="IPR014729">
    <property type="entry name" value="Rossmann-like_a/b/a_fold"/>
</dbReference>
<accession>A0A8S3Z1S2</accession>
<dbReference type="InterPro" id="IPR006016">
    <property type="entry name" value="UspA"/>
</dbReference>
<dbReference type="PANTHER" id="PTHR46989">
    <property type="entry name" value="USP DOMAIN-CONTAINING PROTEIN"/>
    <property type="match status" value="1"/>
</dbReference>
<dbReference type="Pfam" id="PF00582">
    <property type="entry name" value="Usp"/>
    <property type="match status" value="1"/>
</dbReference>
<sequence>MSTPPRKILIAMDGSKHSDYAFDWYVKYFYKDKDDVLIAYCSEHAGLLTAPFQAPASSAVSRMVREEEMDSASALSQFQKKLQNAGIKGNVIRLSGGKPGEVIVKASEEHKVDMIITGTRGLGTIRRTLMGSVSQYVVHHASCPVLVVRQ</sequence>
<evidence type="ECO:0000313" key="2">
    <source>
        <dbReference type="EMBL" id="CAG5121251.1"/>
    </source>
</evidence>
<organism evidence="2 3">
    <name type="scientific">Candidula unifasciata</name>
    <dbReference type="NCBI Taxonomy" id="100452"/>
    <lineage>
        <taxon>Eukaryota</taxon>
        <taxon>Metazoa</taxon>
        <taxon>Spiralia</taxon>
        <taxon>Lophotrochozoa</taxon>
        <taxon>Mollusca</taxon>
        <taxon>Gastropoda</taxon>
        <taxon>Heterobranchia</taxon>
        <taxon>Euthyneura</taxon>
        <taxon>Panpulmonata</taxon>
        <taxon>Eupulmonata</taxon>
        <taxon>Stylommatophora</taxon>
        <taxon>Helicina</taxon>
        <taxon>Helicoidea</taxon>
        <taxon>Geomitridae</taxon>
        <taxon>Candidula</taxon>
    </lineage>
</organism>
<keyword evidence="3" id="KW-1185">Reference proteome</keyword>
<dbReference type="SUPFAM" id="SSF52402">
    <property type="entry name" value="Adenine nucleotide alpha hydrolases-like"/>
    <property type="match status" value="1"/>
</dbReference>
<dbReference type="Gene3D" id="3.40.50.620">
    <property type="entry name" value="HUPs"/>
    <property type="match status" value="1"/>
</dbReference>
<dbReference type="EMBL" id="CAJHNH020001049">
    <property type="protein sequence ID" value="CAG5121251.1"/>
    <property type="molecule type" value="Genomic_DNA"/>
</dbReference>
<name>A0A8S3Z1S2_9EUPU</name>
<dbReference type="CDD" id="cd23659">
    <property type="entry name" value="USP_At3g01520-like"/>
    <property type="match status" value="1"/>
</dbReference>
<dbReference type="OrthoDB" id="843225at2759"/>
<reference evidence="2" key="1">
    <citation type="submission" date="2021-04" db="EMBL/GenBank/DDBJ databases">
        <authorList>
            <consortium name="Molecular Ecology Group"/>
        </authorList>
    </citation>
    <scope>NUCLEOTIDE SEQUENCE</scope>
</reference>
<feature type="domain" description="UspA" evidence="1">
    <location>
        <begin position="6"/>
        <end position="149"/>
    </location>
</feature>
<dbReference type="PANTHER" id="PTHR46989:SF3">
    <property type="entry name" value="USPA DOMAIN-CONTAINING PROTEIN"/>
    <property type="match status" value="1"/>
</dbReference>
<dbReference type="Proteomes" id="UP000678393">
    <property type="component" value="Unassembled WGS sequence"/>
</dbReference>
<protein>
    <recommendedName>
        <fullName evidence="1">UspA domain-containing protein</fullName>
    </recommendedName>
</protein>
<evidence type="ECO:0000313" key="3">
    <source>
        <dbReference type="Proteomes" id="UP000678393"/>
    </source>
</evidence>
<comment type="caution">
    <text evidence="2">The sequence shown here is derived from an EMBL/GenBank/DDBJ whole genome shotgun (WGS) entry which is preliminary data.</text>
</comment>
<evidence type="ECO:0000259" key="1">
    <source>
        <dbReference type="Pfam" id="PF00582"/>
    </source>
</evidence>
<dbReference type="InterPro" id="IPR006015">
    <property type="entry name" value="Universal_stress_UspA"/>
</dbReference>
<dbReference type="AlphaFoldDB" id="A0A8S3Z1S2"/>
<dbReference type="PRINTS" id="PR01438">
    <property type="entry name" value="UNVRSLSTRESS"/>
</dbReference>
<gene>
    <name evidence="2" type="ORF">CUNI_LOCUS6809</name>
</gene>
<proteinExistence type="predicted"/>